<comment type="caution">
    <text evidence="1">The sequence shown here is derived from an EMBL/GenBank/DDBJ whole genome shotgun (WGS) entry which is preliminary data.</text>
</comment>
<name>A0A8J3ZFU9_9ACTN</name>
<accession>A0A8J3ZFU9</accession>
<sequence length="69" mass="7735">MRKLLDNTADRVLGLFVPKARAGACACFPGDGYYQYRCYQGQLNQRRWCNYNCLCSGVNCGGWVTIGDC</sequence>
<gene>
    <name evidence="1" type="ORF">Vau01_086110</name>
</gene>
<dbReference type="EMBL" id="BOPG01000063">
    <property type="protein sequence ID" value="GIJ61095.1"/>
    <property type="molecule type" value="Genomic_DNA"/>
</dbReference>
<evidence type="ECO:0000313" key="2">
    <source>
        <dbReference type="Proteomes" id="UP000612585"/>
    </source>
</evidence>
<evidence type="ECO:0000313" key="1">
    <source>
        <dbReference type="EMBL" id="GIJ61095.1"/>
    </source>
</evidence>
<organism evidence="1 2">
    <name type="scientific">Virgisporangium aurantiacum</name>
    <dbReference type="NCBI Taxonomy" id="175570"/>
    <lineage>
        <taxon>Bacteria</taxon>
        <taxon>Bacillati</taxon>
        <taxon>Actinomycetota</taxon>
        <taxon>Actinomycetes</taxon>
        <taxon>Micromonosporales</taxon>
        <taxon>Micromonosporaceae</taxon>
        <taxon>Virgisporangium</taxon>
    </lineage>
</organism>
<keyword evidence="2" id="KW-1185">Reference proteome</keyword>
<reference evidence="1" key="1">
    <citation type="submission" date="2021-01" db="EMBL/GenBank/DDBJ databases">
        <title>Whole genome shotgun sequence of Virgisporangium aurantiacum NBRC 16421.</title>
        <authorList>
            <person name="Komaki H."/>
            <person name="Tamura T."/>
        </authorList>
    </citation>
    <scope>NUCLEOTIDE SEQUENCE</scope>
    <source>
        <strain evidence="1">NBRC 16421</strain>
    </source>
</reference>
<dbReference type="AlphaFoldDB" id="A0A8J3ZFU9"/>
<dbReference type="RefSeq" id="WP_204005831.1">
    <property type="nucleotide sequence ID" value="NZ_BOPG01000063.1"/>
</dbReference>
<proteinExistence type="predicted"/>
<protein>
    <submittedName>
        <fullName evidence="1">Uncharacterized protein</fullName>
    </submittedName>
</protein>
<dbReference type="Proteomes" id="UP000612585">
    <property type="component" value="Unassembled WGS sequence"/>
</dbReference>